<proteinExistence type="predicted"/>
<comment type="caution">
    <text evidence="1">The sequence shown here is derived from an EMBL/GenBank/DDBJ whole genome shotgun (WGS) entry which is preliminary data.</text>
</comment>
<reference evidence="1 2" key="1">
    <citation type="journal article" date="2018" name="PLoS ONE">
        <title>The draft genome of Kipferlia bialata reveals reductive genome evolution in fornicate parasites.</title>
        <authorList>
            <person name="Tanifuji G."/>
            <person name="Takabayashi S."/>
            <person name="Kume K."/>
            <person name="Takagi M."/>
            <person name="Nakayama T."/>
            <person name="Kamikawa R."/>
            <person name="Inagaki Y."/>
            <person name="Hashimoto T."/>
        </authorList>
    </citation>
    <scope>NUCLEOTIDE SEQUENCE [LARGE SCALE GENOMIC DNA]</scope>
    <source>
        <strain evidence="1">NY0173</strain>
    </source>
</reference>
<protein>
    <submittedName>
        <fullName evidence="1">Uncharacterized protein</fullName>
    </submittedName>
</protein>
<dbReference type="Proteomes" id="UP000265618">
    <property type="component" value="Unassembled WGS sequence"/>
</dbReference>
<dbReference type="EMBL" id="BDIP01001891">
    <property type="protein sequence ID" value="GIQ85341.1"/>
    <property type="molecule type" value="Genomic_DNA"/>
</dbReference>
<accession>A0A9K3CZN2</accession>
<name>A0A9K3CZN2_9EUKA</name>
<gene>
    <name evidence="1" type="ORF">KIPB_006990</name>
</gene>
<keyword evidence="2" id="KW-1185">Reference proteome</keyword>
<evidence type="ECO:0000313" key="2">
    <source>
        <dbReference type="Proteomes" id="UP000265618"/>
    </source>
</evidence>
<organism evidence="1 2">
    <name type="scientific">Kipferlia bialata</name>
    <dbReference type="NCBI Taxonomy" id="797122"/>
    <lineage>
        <taxon>Eukaryota</taxon>
        <taxon>Metamonada</taxon>
        <taxon>Carpediemonas-like organisms</taxon>
        <taxon>Kipferlia</taxon>
    </lineage>
</organism>
<sequence length="121" mass="13193">MNLCAINDLYDQAKAFQGRESIPPSLGREYVNILGHITQSVSAGCEDTLCGQTQMYTYSEPPGSACDTVRQTALLRALMACRQATPYLQREFTAVLTLTTPLHALLSAMLDSAAQALRPVR</sequence>
<dbReference type="AlphaFoldDB" id="A0A9K3CZN2"/>
<evidence type="ECO:0000313" key="1">
    <source>
        <dbReference type="EMBL" id="GIQ85341.1"/>
    </source>
</evidence>